<dbReference type="OrthoDB" id="3542505at2"/>
<evidence type="ECO:0000256" key="1">
    <source>
        <dbReference type="SAM" id="MobiDB-lite"/>
    </source>
</evidence>
<sequence length="150" mass="15841">MHEHLVTALRSRGLPLPEQRNTRTISKLALARNAGRVDPVGTALLTEARRLRRAGETDAALTKYRAAAEAGNPVAAPEWEQLLSATGQRSLAALMSRKHAEDGDVAAMTRLVWPCGGPVTSTRPNAGRGGGFGRSPQEPDHAAGPAPRPA</sequence>
<evidence type="ECO:0000313" key="2">
    <source>
        <dbReference type="EMBL" id="ANZ40708.1"/>
    </source>
</evidence>
<accession>A0A1B2HSN6</accession>
<organism evidence="2 3">
    <name type="scientific">Lentzea guizhouensis</name>
    <dbReference type="NCBI Taxonomy" id="1586287"/>
    <lineage>
        <taxon>Bacteria</taxon>
        <taxon>Bacillati</taxon>
        <taxon>Actinomycetota</taxon>
        <taxon>Actinomycetes</taxon>
        <taxon>Pseudonocardiales</taxon>
        <taxon>Pseudonocardiaceae</taxon>
        <taxon>Lentzea</taxon>
    </lineage>
</organism>
<dbReference type="RefSeq" id="WP_065919046.1">
    <property type="nucleotide sequence ID" value="NZ_CP016793.1"/>
</dbReference>
<name>A0A1B2HSN6_9PSEU</name>
<gene>
    <name evidence="2" type="ORF">BBK82_36655</name>
</gene>
<dbReference type="KEGG" id="led:BBK82_36655"/>
<keyword evidence="3" id="KW-1185">Reference proteome</keyword>
<dbReference type="Proteomes" id="UP000093053">
    <property type="component" value="Chromosome"/>
</dbReference>
<proteinExistence type="predicted"/>
<dbReference type="EMBL" id="CP016793">
    <property type="protein sequence ID" value="ANZ40708.1"/>
    <property type="molecule type" value="Genomic_DNA"/>
</dbReference>
<reference evidence="2 3" key="1">
    <citation type="submission" date="2016-07" db="EMBL/GenBank/DDBJ databases">
        <title>Complete genome sequence of the Lentzea guizhouensis DHS C013.</title>
        <authorList>
            <person name="Cao C."/>
        </authorList>
    </citation>
    <scope>NUCLEOTIDE SEQUENCE [LARGE SCALE GENOMIC DNA]</scope>
    <source>
        <strain evidence="2 3">DHS C013</strain>
    </source>
</reference>
<dbReference type="AlphaFoldDB" id="A0A1B2HSN6"/>
<feature type="region of interest" description="Disordered" evidence="1">
    <location>
        <begin position="116"/>
        <end position="150"/>
    </location>
</feature>
<evidence type="ECO:0000313" key="3">
    <source>
        <dbReference type="Proteomes" id="UP000093053"/>
    </source>
</evidence>
<dbReference type="STRING" id="1586287.BBK82_36655"/>
<protein>
    <submittedName>
        <fullName evidence="2">Uncharacterized protein</fullName>
    </submittedName>
</protein>